<dbReference type="Pfam" id="PF00990">
    <property type="entry name" value="GGDEF"/>
    <property type="match status" value="1"/>
</dbReference>
<dbReference type="PANTHER" id="PTHR45138:SF9">
    <property type="entry name" value="DIGUANYLATE CYCLASE DGCM-RELATED"/>
    <property type="match status" value="1"/>
</dbReference>
<evidence type="ECO:0000259" key="4">
    <source>
        <dbReference type="PROSITE" id="PS50887"/>
    </source>
</evidence>
<comment type="caution">
    <text evidence="5">The sequence shown here is derived from an EMBL/GenBank/DDBJ whole genome shotgun (WGS) entry which is preliminary data.</text>
</comment>
<comment type="catalytic activity">
    <reaction evidence="2">
        <text>2 GTP = 3',3'-c-di-GMP + 2 diphosphate</text>
        <dbReference type="Rhea" id="RHEA:24898"/>
        <dbReference type="ChEBI" id="CHEBI:33019"/>
        <dbReference type="ChEBI" id="CHEBI:37565"/>
        <dbReference type="ChEBI" id="CHEBI:58805"/>
        <dbReference type="EC" id="2.7.7.65"/>
    </reaction>
</comment>
<dbReference type="SUPFAM" id="SSF55073">
    <property type="entry name" value="Nucleotide cyclase"/>
    <property type="match status" value="1"/>
</dbReference>
<dbReference type="CDD" id="cd01949">
    <property type="entry name" value="GGDEF"/>
    <property type="match status" value="1"/>
</dbReference>
<dbReference type="InterPro" id="IPR000160">
    <property type="entry name" value="GGDEF_dom"/>
</dbReference>
<dbReference type="Proteomes" id="UP001595478">
    <property type="component" value="Unassembled WGS sequence"/>
</dbReference>
<reference evidence="6" key="1">
    <citation type="journal article" date="2019" name="Int. J. Syst. Evol. Microbiol.">
        <title>The Global Catalogue of Microorganisms (GCM) 10K type strain sequencing project: providing services to taxonomists for standard genome sequencing and annotation.</title>
        <authorList>
            <consortium name="The Broad Institute Genomics Platform"/>
            <consortium name="The Broad Institute Genome Sequencing Center for Infectious Disease"/>
            <person name="Wu L."/>
            <person name="Ma J."/>
        </authorList>
    </citation>
    <scope>NUCLEOTIDE SEQUENCE [LARGE SCALE GENOMIC DNA]</scope>
    <source>
        <strain evidence="6">KCTC 52473</strain>
    </source>
</reference>
<evidence type="ECO:0000313" key="5">
    <source>
        <dbReference type="EMBL" id="MFC3120279.1"/>
    </source>
</evidence>
<sequence length="358" mass="39670">MTNCKQCNLQAISASQSTSTHPNKPETSEVPRGDTLDNLASALSLICSQDSNNFLSALYQIINVLAVGVFIVDENGQVTVANAHTAKIVGSSKEELLGKQWCEVLNDCHRDEYKQLFNTLKHDASKKLSHGPKEVVINRKDGKFSYADLSISRLPQTMVNAQSMFIGVLHDLSSHHAKYMKLKRLSRTDHLTGLANRNAFDEALNELWIECTSNNQPISVLFIDIDYFKQFNDSYGHVNGDKCLKKVAKTIAYCVPSRDCVTGRYGGEEFAMILPRCNEQIAEVVAKQVRRSINQLNFIDQGLQAHAKVTVSQGIACAEKGNFEQVESLLHSADKSLYKAKSNGRDRIVCSSNPAISD</sequence>
<evidence type="ECO:0000256" key="1">
    <source>
        <dbReference type="ARBA" id="ARBA00012528"/>
    </source>
</evidence>
<keyword evidence="6" id="KW-1185">Reference proteome</keyword>
<dbReference type="GO" id="GO:0052621">
    <property type="term" value="F:diguanylate cyclase activity"/>
    <property type="evidence" value="ECO:0007669"/>
    <property type="project" value="UniProtKB-EC"/>
</dbReference>
<dbReference type="RefSeq" id="WP_376918418.1">
    <property type="nucleotide sequence ID" value="NZ_JBHRSW010000004.1"/>
</dbReference>
<name>A0ABV7FLQ3_9ALTE</name>
<dbReference type="SUPFAM" id="SSF55785">
    <property type="entry name" value="PYP-like sensor domain (PAS domain)"/>
    <property type="match status" value="1"/>
</dbReference>
<dbReference type="Gene3D" id="3.30.70.270">
    <property type="match status" value="1"/>
</dbReference>
<dbReference type="EC" id="2.7.7.65" evidence="1"/>
<evidence type="ECO:0000313" key="6">
    <source>
        <dbReference type="Proteomes" id="UP001595478"/>
    </source>
</evidence>
<dbReference type="InterPro" id="IPR029787">
    <property type="entry name" value="Nucleotide_cyclase"/>
</dbReference>
<dbReference type="PANTHER" id="PTHR45138">
    <property type="entry name" value="REGULATORY COMPONENTS OF SENSORY TRANSDUCTION SYSTEM"/>
    <property type="match status" value="1"/>
</dbReference>
<protein>
    <recommendedName>
        <fullName evidence="1">diguanylate cyclase</fullName>
        <ecNumber evidence="1">2.7.7.65</ecNumber>
    </recommendedName>
</protein>
<organism evidence="5 6">
    <name type="scientific">Agaribacter flavus</name>
    <dbReference type="NCBI Taxonomy" id="1902781"/>
    <lineage>
        <taxon>Bacteria</taxon>
        <taxon>Pseudomonadati</taxon>
        <taxon>Pseudomonadota</taxon>
        <taxon>Gammaproteobacteria</taxon>
        <taxon>Alteromonadales</taxon>
        <taxon>Alteromonadaceae</taxon>
        <taxon>Agaribacter</taxon>
    </lineage>
</organism>
<keyword evidence="5" id="KW-0808">Transferase</keyword>
<dbReference type="NCBIfam" id="TIGR00254">
    <property type="entry name" value="GGDEF"/>
    <property type="match status" value="1"/>
</dbReference>
<dbReference type="NCBIfam" id="TIGR00229">
    <property type="entry name" value="sensory_box"/>
    <property type="match status" value="1"/>
</dbReference>
<feature type="domain" description="PAS" evidence="3">
    <location>
        <begin position="54"/>
        <end position="127"/>
    </location>
</feature>
<feature type="domain" description="GGDEF" evidence="4">
    <location>
        <begin position="216"/>
        <end position="353"/>
    </location>
</feature>
<gene>
    <name evidence="5" type="ORF">ACFOHL_01455</name>
</gene>
<dbReference type="EMBL" id="JBHRSW010000004">
    <property type="protein sequence ID" value="MFC3120279.1"/>
    <property type="molecule type" value="Genomic_DNA"/>
</dbReference>
<evidence type="ECO:0000256" key="2">
    <source>
        <dbReference type="ARBA" id="ARBA00034247"/>
    </source>
</evidence>
<dbReference type="InterPro" id="IPR050469">
    <property type="entry name" value="Diguanylate_Cyclase"/>
</dbReference>
<dbReference type="PROSITE" id="PS50112">
    <property type="entry name" value="PAS"/>
    <property type="match status" value="1"/>
</dbReference>
<proteinExistence type="predicted"/>
<dbReference type="SMART" id="SM00267">
    <property type="entry name" value="GGDEF"/>
    <property type="match status" value="1"/>
</dbReference>
<dbReference type="CDD" id="cd00130">
    <property type="entry name" value="PAS"/>
    <property type="match status" value="1"/>
</dbReference>
<dbReference type="InterPro" id="IPR035965">
    <property type="entry name" value="PAS-like_dom_sf"/>
</dbReference>
<dbReference type="PROSITE" id="PS50887">
    <property type="entry name" value="GGDEF"/>
    <property type="match status" value="1"/>
</dbReference>
<dbReference type="Gene3D" id="3.30.450.20">
    <property type="entry name" value="PAS domain"/>
    <property type="match status" value="1"/>
</dbReference>
<dbReference type="Pfam" id="PF24820">
    <property type="entry name" value="Diguanyl_cycl_sensor"/>
    <property type="match status" value="1"/>
</dbReference>
<dbReference type="InterPro" id="IPR043128">
    <property type="entry name" value="Rev_trsase/Diguanyl_cyclase"/>
</dbReference>
<dbReference type="InterPro" id="IPR000014">
    <property type="entry name" value="PAS"/>
</dbReference>
<evidence type="ECO:0000259" key="3">
    <source>
        <dbReference type="PROSITE" id="PS50112"/>
    </source>
</evidence>
<dbReference type="InterPro" id="IPR059127">
    <property type="entry name" value="Diguanyl_cycl_sensor_dom"/>
</dbReference>
<accession>A0ABV7FLQ3</accession>
<keyword evidence="5" id="KW-0548">Nucleotidyltransferase</keyword>
<dbReference type="SMART" id="SM00091">
    <property type="entry name" value="PAS"/>
    <property type="match status" value="1"/>
</dbReference>